<keyword evidence="13" id="KW-1048">Host nucleus</keyword>
<dbReference type="GO" id="GO:0003968">
    <property type="term" value="F:RNA-directed RNA polymerase activity"/>
    <property type="evidence" value="ECO:0007669"/>
    <property type="project" value="UniProtKB-KW"/>
</dbReference>
<dbReference type="GO" id="GO:0020002">
    <property type="term" value="C:host cell plasma membrane"/>
    <property type="evidence" value="ECO:0007669"/>
    <property type="project" value="UniProtKB-SubCell"/>
</dbReference>
<evidence type="ECO:0000256" key="15">
    <source>
        <dbReference type="ARBA" id="ARBA00022603"/>
    </source>
</evidence>
<dbReference type="GO" id="GO:0039657">
    <property type="term" value="P:symbiont-mediated suppression of host gene expression"/>
    <property type="evidence" value="ECO:0007669"/>
    <property type="project" value="UniProtKB-KW"/>
</dbReference>
<evidence type="ECO:0000256" key="18">
    <source>
        <dbReference type="ARBA" id="ARBA00022679"/>
    </source>
</evidence>
<evidence type="ECO:0000256" key="24">
    <source>
        <dbReference type="ARBA" id="ARBA00022791"/>
    </source>
</evidence>
<evidence type="ECO:0000256" key="38">
    <source>
        <dbReference type="ARBA" id="ARBA00023136"/>
    </source>
</evidence>
<keyword evidence="42" id="KW-1262">Eukaryotic host gene expression shutoff by virus</keyword>
<keyword evidence="41" id="KW-1035">Host cytoplasm</keyword>
<keyword evidence="26" id="KW-0347">Helicase</keyword>
<feature type="domain" description="Macro" evidence="58">
    <location>
        <begin position="1325"/>
        <end position="1494"/>
    </location>
</feature>
<evidence type="ECO:0000256" key="57">
    <source>
        <dbReference type="SAM" id="MobiDB-lite"/>
    </source>
</evidence>
<dbReference type="InterPro" id="IPR029063">
    <property type="entry name" value="SAM-dependent_MTases_sf"/>
</dbReference>
<evidence type="ECO:0000256" key="51">
    <source>
        <dbReference type="ARBA" id="ARBA00048163"/>
    </source>
</evidence>
<evidence type="ECO:0000256" key="8">
    <source>
        <dbReference type="ARBA" id="ARBA00004615"/>
    </source>
</evidence>
<evidence type="ECO:0000256" key="56">
    <source>
        <dbReference type="PROSITE-ProRule" id="PRU00853"/>
    </source>
</evidence>
<dbReference type="GO" id="GO:0003724">
    <property type="term" value="F:RNA helicase activity"/>
    <property type="evidence" value="ECO:0007669"/>
    <property type="project" value="UniProtKB-EC"/>
</dbReference>
<dbReference type="Gene3D" id="3.90.70.110">
    <property type="entry name" value="Alphavirus nsP2 protease domain"/>
    <property type="match status" value="1"/>
</dbReference>
<dbReference type="FunFam" id="3.40.220.10:FF:000015">
    <property type="entry name" value="Polyprotein P1234"/>
    <property type="match status" value="1"/>
</dbReference>
<keyword evidence="27" id="KW-0788">Thiol protease</keyword>
<dbReference type="GO" id="GO:1990817">
    <property type="term" value="F:poly(A) RNA polymerase activity"/>
    <property type="evidence" value="ECO:0007669"/>
    <property type="project" value="UniProtKB-EC"/>
</dbReference>
<feature type="domain" description="Peptidase C9" evidence="59">
    <location>
        <begin position="1004"/>
        <end position="1327"/>
    </location>
</feature>
<keyword evidence="34" id="KW-1190">Host gene expression shutoff by virus</keyword>
<dbReference type="PANTHER" id="PTHR11106">
    <property type="entry name" value="GANGLIOSIDE INDUCED DIFFERENTIATION ASSOCIATED PROTEIN 2-RELATED"/>
    <property type="match status" value="1"/>
</dbReference>
<keyword evidence="29" id="KW-0067">ATP-binding</keyword>
<dbReference type="GO" id="GO:0140818">
    <property type="term" value="F:mRNA 5'-triphosphate monophosphatase activity"/>
    <property type="evidence" value="ECO:0007669"/>
    <property type="project" value="UniProtKB-EC"/>
</dbReference>
<keyword evidence="20" id="KW-0548">Nucleotidyltransferase</keyword>
<evidence type="ECO:0000256" key="27">
    <source>
        <dbReference type="ARBA" id="ARBA00022807"/>
    </source>
</evidence>
<dbReference type="GO" id="GO:0005524">
    <property type="term" value="F:ATP binding"/>
    <property type="evidence" value="ECO:0007669"/>
    <property type="project" value="UniProtKB-KW"/>
</dbReference>
<dbReference type="GO" id="GO:0008174">
    <property type="term" value="F:mRNA methyltransferase activity"/>
    <property type="evidence" value="ECO:0007669"/>
    <property type="project" value="UniProtKB-UniRule"/>
</dbReference>
<evidence type="ECO:0000256" key="25">
    <source>
        <dbReference type="ARBA" id="ARBA00022801"/>
    </source>
</evidence>
<dbReference type="SUPFAM" id="SSF52949">
    <property type="entry name" value="Macro domain-like"/>
    <property type="match status" value="1"/>
</dbReference>
<evidence type="ECO:0000256" key="49">
    <source>
        <dbReference type="ARBA" id="ARBA00047740"/>
    </source>
</evidence>
<evidence type="ECO:0000256" key="19">
    <source>
        <dbReference type="ARBA" id="ARBA00022691"/>
    </source>
</evidence>
<keyword evidence="44" id="KW-0449">Lipoprotein</keyword>
<dbReference type="GO" id="GO:0005525">
    <property type="term" value="F:GTP binding"/>
    <property type="evidence" value="ECO:0007669"/>
    <property type="project" value="UniProtKB-KW"/>
</dbReference>
<keyword evidence="15" id="KW-0489">Methyltransferase</keyword>
<dbReference type="PROSITE" id="PS51520">
    <property type="entry name" value="NSP2PRO"/>
    <property type="match status" value="1"/>
</dbReference>
<comment type="cofactor">
    <cofactor evidence="2">
        <name>Mg(2+)</name>
        <dbReference type="ChEBI" id="CHEBI:18420"/>
    </cofactor>
</comment>
<dbReference type="PROSITE" id="PS51154">
    <property type="entry name" value="MACRO"/>
    <property type="match status" value="1"/>
</dbReference>
<reference evidence="62 63" key="1">
    <citation type="journal article" date="2012" name="J. Virol.">
        <title>Genome-scale phylogeny of the alphavirus genus suggests a marine origin.</title>
        <authorList>
            <person name="Forrester N.L."/>
            <person name="Palacios G."/>
            <person name="Tesh R.B."/>
            <person name="Savji N."/>
            <person name="Guzman H."/>
            <person name="Sherman M."/>
            <person name="Weaver S.C."/>
            <person name="Lipkin W.I."/>
        </authorList>
    </citation>
    <scope>NUCLEOTIDE SEQUENCE [LARGE SCALE GENOMIC DNA]</scope>
</reference>
<evidence type="ECO:0000256" key="7">
    <source>
        <dbReference type="ARBA" id="ARBA00004490"/>
    </source>
</evidence>
<feature type="domain" description="Alphavirus-like MT" evidence="61">
    <location>
        <begin position="28"/>
        <end position="259"/>
    </location>
</feature>
<dbReference type="SMART" id="SM00506">
    <property type="entry name" value="A1pp"/>
    <property type="match status" value="1"/>
</dbReference>
<protein>
    <recommendedName>
        <fullName evidence="9">Polyprotein P1234</fullName>
    </recommendedName>
    <alternativeName>
        <fullName evidence="46">Non-structural polyprotein</fullName>
    </alternativeName>
</protein>
<dbReference type="InterPro" id="IPR044936">
    <property type="entry name" value="Alphavirus_nsp2pro_sf"/>
</dbReference>
<keyword evidence="28" id="KW-0862">Zinc</keyword>
<evidence type="ECO:0000256" key="17">
    <source>
        <dbReference type="ARBA" id="ARBA00022670"/>
    </source>
</evidence>
<dbReference type="Pfam" id="PF01443">
    <property type="entry name" value="Viral_helicase1"/>
    <property type="match status" value="1"/>
</dbReference>
<organism evidence="62 63">
    <name type="scientific">Bebaru virus</name>
    <dbReference type="NCBI Taxonomy" id="59305"/>
    <lineage>
        <taxon>Viruses</taxon>
        <taxon>Riboviria</taxon>
        <taxon>Orthornavirae</taxon>
        <taxon>Kitrinoviricota</taxon>
        <taxon>Alsuviricetes</taxon>
        <taxon>Martellivirales</taxon>
        <taxon>Togaviridae</taxon>
        <taxon>Alphavirus</taxon>
        <taxon>Alphavirus bebaru</taxon>
    </lineage>
</organism>
<evidence type="ECO:0000256" key="16">
    <source>
        <dbReference type="ARBA" id="ARBA00022664"/>
    </source>
</evidence>
<evidence type="ECO:0000256" key="14">
    <source>
        <dbReference type="ARBA" id="ARBA00022581"/>
    </source>
</evidence>
<feature type="active site" description="For cysteine protease nsP2 activity" evidence="56">
    <location>
        <position position="1013"/>
    </location>
</feature>
<dbReference type="GO" id="GO:0003723">
    <property type="term" value="F:RNA binding"/>
    <property type="evidence" value="ECO:0007669"/>
    <property type="project" value="UniProtKB-KW"/>
</dbReference>
<evidence type="ECO:0000313" key="63">
    <source>
        <dbReference type="Proteomes" id="UP000152955"/>
    </source>
</evidence>
<evidence type="ECO:0000256" key="36">
    <source>
        <dbReference type="ARBA" id="ARBA00023103"/>
    </source>
</evidence>
<dbReference type="GO" id="GO:0006508">
    <property type="term" value="P:proteolysis"/>
    <property type="evidence" value="ECO:0007669"/>
    <property type="project" value="UniProtKB-KW"/>
</dbReference>
<keyword evidence="21" id="KW-0479">Metal-binding</keyword>
<dbReference type="Pfam" id="PF20852">
    <property type="entry name" value="nsP3_ZBD"/>
    <property type="match status" value="1"/>
</dbReference>
<evidence type="ECO:0000256" key="22">
    <source>
        <dbReference type="ARBA" id="ARBA00022731"/>
    </source>
</evidence>
<evidence type="ECO:0000256" key="31">
    <source>
        <dbReference type="ARBA" id="ARBA00022870"/>
    </source>
</evidence>
<feature type="domain" description="(+)RNA virus helicase C-terminal" evidence="60">
    <location>
        <begin position="690"/>
        <end position="991"/>
    </location>
</feature>
<evidence type="ECO:0000256" key="37">
    <source>
        <dbReference type="ARBA" id="ARBA00023134"/>
    </source>
</evidence>
<evidence type="ECO:0000256" key="26">
    <source>
        <dbReference type="ARBA" id="ARBA00022806"/>
    </source>
</evidence>
<comment type="catalytic activity">
    <reaction evidence="45">
        <text>GTP + S-adenosyl-L-methionine = N(7)-methyl-GTP + S-adenosyl-L-homocysteine</text>
        <dbReference type="Rhea" id="RHEA:46948"/>
        <dbReference type="ChEBI" id="CHEBI:37565"/>
        <dbReference type="ChEBI" id="CHEBI:57856"/>
        <dbReference type="ChEBI" id="CHEBI:59789"/>
        <dbReference type="ChEBI" id="CHEBI:87133"/>
    </reaction>
</comment>
<keyword evidence="32" id="KW-0694">RNA-binding</keyword>
<keyword evidence="40" id="KW-1159">RNA suppression of termination</keyword>
<dbReference type="GO" id="GO:0042025">
    <property type="term" value="C:host cell nucleus"/>
    <property type="evidence" value="ECO:0007669"/>
    <property type="project" value="UniProtKB-SubCell"/>
</dbReference>
<keyword evidence="23" id="KW-0547">Nucleotide-binding</keyword>
<evidence type="ECO:0000256" key="29">
    <source>
        <dbReference type="ARBA" id="ARBA00022840"/>
    </source>
</evidence>
<dbReference type="InterPro" id="IPR002620">
    <property type="entry name" value="Alphavirus_nsp2pro"/>
</dbReference>
<evidence type="ECO:0000256" key="52">
    <source>
        <dbReference type="ARBA" id="ARBA00048482"/>
    </source>
</evidence>
<dbReference type="InterPro" id="IPR002588">
    <property type="entry name" value="Alphavirus-like_MT_dom"/>
</dbReference>
<dbReference type="SUPFAM" id="SSF53335">
    <property type="entry name" value="S-adenosyl-L-methionine-dependent methyltransferases"/>
    <property type="match status" value="1"/>
</dbReference>
<dbReference type="Proteomes" id="UP000152955">
    <property type="component" value="Segment"/>
</dbReference>
<comment type="catalytic activity">
    <reaction evidence="50">
        <text>ATP + H2O = ADP + phosphate + H(+)</text>
        <dbReference type="Rhea" id="RHEA:13065"/>
        <dbReference type="ChEBI" id="CHEBI:15377"/>
        <dbReference type="ChEBI" id="CHEBI:15378"/>
        <dbReference type="ChEBI" id="CHEBI:30616"/>
        <dbReference type="ChEBI" id="CHEBI:43474"/>
        <dbReference type="ChEBI" id="CHEBI:456216"/>
        <dbReference type="EC" id="3.6.4.13"/>
    </reaction>
</comment>
<accession>H6STZ4</accession>
<comment type="catalytic activity">
    <reaction evidence="47">
        <text>ADP-alpha-D-ribose 1''-phosphate + H2O = ADP-D-ribose + phosphate</text>
        <dbReference type="Rhea" id="RHEA:25029"/>
        <dbReference type="ChEBI" id="CHEBI:15377"/>
        <dbReference type="ChEBI" id="CHEBI:43474"/>
        <dbReference type="ChEBI" id="CHEBI:57967"/>
        <dbReference type="ChEBI" id="CHEBI:58753"/>
        <dbReference type="EC" id="3.1.3.84"/>
    </reaction>
    <physiologicalReaction direction="left-to-right" evidence="47">
        <dbReference type="Rhea" id="RHEA:25030"/>
    </physiologicalReaction>
</comment>
<evidence type="ECO:0000256" key="46">
    <source>
        <dbReference type="ARBA" id="ARBA00029613"/>
    </source>
</evidence>
<evidence type="ECO:0000256" key="5">
    <source>
        <dbReference type="ARBA" id="ARBA00004147"/>
    </source>
</evidence>
<keyword evidence="18" id="KW-0808">Transferase</keyword>
<comment type="catalytic activity">
    <reaction evidence="49">
        <text>a 5'-end triphospho-ribonucleoside in mRNA + H2O = a 5'-end diphospho-ribonucleoside in mRNA + phosphate + H(+)</text>
        <dbReference type="Rhea" id="RHEA:67004"/>
        <dbReference type="Rhea" id="RHEA-COMP:17164"/>
        <dbReference type="Rhea" id="RHEA-COMP:17165"/>
        <dbReference type="ChEBI" id="CHEBI:15377"/>
        <dbReference type="ChEBI" id="CHEBI:15378"/>
        <dbReference type="ChEBI" id="CHEBI:43474"/>
        <dbReference type="ChEBI" id="CHEBI:167616"/>
        <dbReference type="ChEBI" id="CHEBI:167618"/>
        <dbReference type="EC" id="3.6.1.74"/>
    </reaction>
    <physiologicalReaction direction="left-to-right" evidence="49">
        <dbReference type="Rhea" id="RHEA:67005"/>
    </physiologicalReaction>
</comment>
<dbReference type="InterPro" id="IPR044371">
    <property type="entry name" value="Macro_X_NSP3-like"/>
</dbReference>
<evidence type="ECO:0000259" key="59">
    <source>
        <dbReference type="PROSITE" id="PS51520"/>
    </source>
</evidence>
<keyword evidence="38" id="KW-0472">Membrane</keyword>
<keyword evidence="14" id="KW-0945">Host-virus interaction</keyword>
<evidence type="ECO:0000256" key="23">
    <source>
        <dbReference type="ARBA" id="ARBA00022741"/>
    </source>
</evidence>
<evidence type="ECO:0000256" key="4">
    <source>
        <dbReference type="ARBA" id="ARBA00004112"/>
    </source>
</evidence>
<evidence type="ECO:0000256" key="2">
    <source>
        <dbReference type="ARBA" id="ARBA00001946"/>
    </source>
</evidence>
<dbReference type="GO" id="GO:0044162">
    <property type="term" value="C:host cell cytoplasmic vesicle membrane"/>
    <property type="evidence" value="ECO:0007669"/>
    <property type="project" value="UniProtKB-SubCell"/>
</dbReference>
<evidence type="ECO:0000256" key="35">
    <source>
        <dbReference type="ARBA" id="ARBA00023042"/>
    </source>
</evidence>
<dbReference type="EMBL" id="HM147985">
    <property type="protein sequence ID" value="AEJ36224.1"/>
    <property type="molecule type" value="Genomic_RNA"/>
</dbReference>
<dbReference type="InterPro" id="IPR027417">
    <property type="entry name" value="P-loop_NTPase"/>
</dbReference>
<dbReference type="GO" id="GO:0017111">
    <property type="term" value="F:ribonucleoside triphosphate phosphatase activity"/>
    <property type="evidence" value="ECO:0007669"/>
    <property type="project" value="UniProtKB-EC"/>
</dbReference>
<evidence type="ECO:0000256" key="3">
    <source>
        <dbReference type="ARBA" id="ARBA00002589"/>
    </source>
</evidence>
<dbReference type="Gene3D" id="3.40.50.300">
    <property type="entry name" value="P-loop containing nucleotide triphosphate hydrolases"/>
    <property type="match status" value="2"/>
</dbReference>
<dbReference type="Pfam" id="PF01660">
    <property type="entry name" value="Vmethyltransf"/>
    <property type="match status" value="1"/>
</dbReference>
<dbReference type="InterPro" id="IPR049329">
    <property type="entry name" value="ToMV_Hel_N"/>
</dbReference>
<sequence>MNKVHVDIDEESPFLKSLQRAFPSLEIEAKQVTANDHACARAFSHLATKLIEQEVDKDTLILDIGSAPARRMMSDHKYHCVCPVRSAEDPERLVAYAKKLADAAAVVLDRKISQKIHDLNTVMATPDSESDTFCLHTDATCRMGAEVAVYQDVYAVHAPTSLYLQAVKGVRTAYWIGFDTTPFMFSAMAGAYPSYATNWSDEQVLQARNIGLCATDLTEGRTGKLSILRKKMLRPSDTLMFSVGSTLYTESRKLLKSWHLPSTFHLKGKQSFTCRCDTIVSCEGYVMKKITMCPGLYGKPVGYAVTHHAEGFLVCKVTDTVKGERMSFPVCTYVPSSICDQMTGIMATEVTPDDAQKLLVGLNQRIVVNGRTQRNTNTMKNYLLPVVAMAFSKWAKEYKADLDDEKPLGVRERSLTYCCLWAFKTRKTHTIYKKPDTQSIVKVPCEFNSFIVPSLWSSNLSLPIRRRVKLFLAKSATRSIVERKLDSADALAAESEELERIEAEKTREALPPLIASTTEDCREVDVEELEYRAGAGVVETPRCALKITAQPGDVTIGSYIVLSPQTVLKSCKLQPVHALAEQVKIITHSGRSGRYQVEGYDGRVLLPCGVAVPTQEFQALSESATMVYNEREYVNRKLYHIALHGPALNTDEENYEKIRAERAETEYVFDVDKKQCVKREEATGIVLTGELTNPPFHEFAYEGLKRRPAAPYKITTVGVFGVPGSGKSAIIKNLVTADDLVTSGKKENCTEITTDVKRTRGLDITAKTVDSILLNGVRKKVRVLFVDEAFACHAGTLLALIALVRPTEKVVLCGDPKQCGFFNLMQLKVNYNHNICTTICHKSISRRCTPAVTAIVSTLHYGGKMRTTNTRNSPIIIDTTGQTKPKRGDLVLTCFRGWVKQLQLDYRGHEVMTAAASQGLTRKGVYAVRQKVNENPLYAPSSEHVNVLLTRTEDRLVWKTLAGDPWIKVLTNIPKGNFSASLEEWQAEHDDIMRQLERPGDDVDEFQNKANVCWAKCLVPVLQTAGIRLTAEEWSATIKAFNDDAAYSPEVALNEICTRMYGVDLDSGLFSSPTVSLYYSDNHWDNRPGGKMYGFNREAAARIEQRHPFLAGKWQNGKQLVVAERKEQPLDAACNIIPINRRLPHALVAEYKPLHGERVEWMLQKIKGYHVLLVSEYNLVLPSKRVTWIAPLHVRGADRVYDLNLGLPTDAGRFDTVFVNIHTEYRLHHYQQCVDHAMRLQMLGGDALRLLKPGGTLLIRAYGYADKVSESVVLCLSRKFQSFRVLRPMCVTSNTEVFLLFQNFDNGKRVVTLHQNNRKLTGIYSGEALHTAGCAPSYRVKRADIATSEEEAVVNAANAKGRPGDGVCRAIHRKWPEAFVGAATATGTAKTIKVGQTYIIHAVGPNFSSTQEQEGDKLLAGAYRAVAEEVIKYGCRSVAIPLLSTGIYGGGKDRMYQSLNHLFTALDATDADVVIYCRDKTWETKIQEAIDRRLAVELVSDEMELQTDLVRVHPDSSLVGRRGYSTTDGKLYSYLEGTKFHQCAVDMAEILVLWPNTREANEQIALYALGESMDTIRSRCPVDDNDSSSPPRTVPCLCRYAMTAERVTRLRMHHTKSFTVCSSFPLPKYNVEGVQRVKCEKVLLFDPTVPSLVSPRKYVCNTTIQADDLSSITECSLSSRRPSVSISVSSISTTDFMPRNTSVDNILRVIAEIHPVPTEVQTLPVPEQGDVPCGTLPVEHQAPVPPPRPKRARALAAARIPPVPAPRHSKARPVPAPRTIFRTSRPVVRAAVELPWKIQVVPGLTFGDLPEPSSTPAVELPWEPEESSGLSFGDFGTF</sequence>
<comment type="catalytic activity">
    <reaction evidence="54">
        <text>N(7)-methyl-GTP + L-histidyl-[protein] = N(tele)-(N(7)-methylguanosine 5'-phospho)-L-histidyl-[protein] + diphosphate</text>
        <dbReference type="Rhea" id="RHEA:54792"/>
        <dbReference type="Rhea" id="RHEA-COMP:9745"/>
        <dbReference type="Rhea" id="RHEA-COMP:13995"/>
        <dbReference type="ChEBI" id="CHEBI:29979"/>
        <dbReference type="ChEBI" id="CHEBI:33019"/>
        <dbReference type="ChEBI" id="CHEBI:87133"/>
        <dbReference type="ChEBI" id="CHEBI:138334"/>
    </reaction>
    <physiologicalReaction direction="left-to-right" evidence="54">
        <dbReference type="Rhea" id="RHEA:54793"/>
    </physiologicalReaction>
</comment>
<dbReference type="GO" id="GO:0008234">
    <property type="term" value="F:cysteine-type peptidase activity"/>
    <property type="evidence" value="ECO:0007669"/>
    <property type="project" value="UniProtKB-KW"/>
</dbReference>
<keyword evidence="39" id="KW-0564">Palmitate</keyword>
<dbReference type="GO" id="GO:0032259">
    <property type="term" value="P:methylation"/>
    <property type="evidence" value="ECO:0007669"/>
    <property type="project" value="UniProtKB-KW"/>
</dbReference>
<comment type="cofactor">
    <cofactor evidence="1">
        <name>Mn(2+)</name>
        <dbReference type="ChEBI" id="CHEBI:29035"/>
    </cofactor>
</comment>
<comment type="catalytic activity">
    <reaction evidence="51">
        <text>5-O-(ADP-D-ribosyl)-L-glutamyl-[protein] + H2O = L-glutamyl-[protein] + ADP-D-ribose + H(+)</text>
        <dbReference type="Rhea" id="RHEA:58248"/>
        <dbReference type="Rhea" id="RHEA-COMP:10208"/>
        <dbReference type="Rhea" id="RHEA-COMP:15089"/>
        <dbReference type="ChEBI" id="CHEBI:15377"/>
        <dbReference type="ChEBI" id="CHEBI:15378"/>
        <dbReference type="ChEBI" id="CHEBI:29973"/>
        <dbReference type="ChEBI" id="CHEBI:57967"/>
        <dbReference type="ChEBI" id="CHEBI:142540"/>
    </reaction>
    <physiologicalReaction direction="left-to-right" evidence="51">
        <dbReference type="Rhea" id="RHEA:58249"/>
    </physiologicalReaction>
</comment>
<name>H6STZ4_9VIRU</name>
<dbReference type="GO" id="GO:0016556">
    <property type="term" value="P:mRNA modification"/>
    <property type="evidence" value="ECO:0007669"/>
    <property type="project" value="InterPro"/>
</dbReference>
<keyword evidence="10" id="KW-0696">RNA-directed RNA polymerase</keyword>
<keyword evidence="43" id="KW-0511">Multifunctional enzyme</keyword>
<dbReference type="KEGG" id="vg:11930508"/>
<dbReference type="Gene3D" id="3.40.50.150">
    <property type="entry name" value="Vaccinia Virus protein VP39"/>
    <property type="match status" value="1"/>
</dbReference>
<evidence type="ECO:0000256" key="39">
    <source>
        <dbReference type="ARBA" id="ARBA00023139"/>
    </source>
</evidence>
<evidence type="ECO:0000256" key="10">
    <source>
        <dbReference type="ARBA" id="ARBA00022484"/>
    </source>
</evidence>
<feature type="active site" description="For cysteine protease nsP2 activity" evidence="56">
    <location>
        <position position="1083"/>
    </location>
</feature>
<evidence type="ECO:0000256" key="55">
    <source>
        <dbReference type="ARBA" id="ARBA00049329"/>
    </source>
</evidence>
<dbReference type="FunFam" id="3.40.50.300:FF:001415">
    <property type="entry name" value="Polyprotein P1234"/>
    <property type="match status" value="1"/>
</dbReference>
<comment type="function">
    <text evidence="3">Inactive precursor of the viral replicase, which is activated by cleavages carried out by the viral protease nsP2.</text>
</comment>
<evidence type="ECO:0000313" key="62">
    <source>
        <dbReference type="EMBL" id="AEJ36224.1"/>
    </source>
</evidence>
<evidence type="ECO:0000256" key="32">
    <source>
        <dbReference type="ARBA" id="ARBA00022884"/>
    </source>
</evidence>
<evidence type="ECO:0000256" key="40">
    <source>
        <dbReference type="ARBA" id="ARBA00023151"/>
    </source>
</evidence>
<keyword evidence="33" id="KW-0693">Viral RNA replication</keyword>
<keyword evidence="16" id="KW-0507">mRNA processing</keyword>
<keyword evidence="63" id="KW-1185">Reference proteome</keyword>
<keyword evidence="22" id="KW-1191">Eukaryotic host transcription shutoff by virus</keyword>
<dbReference type="GeneID" id="11930508"/>
<dbReference type="InterPro" id="IPR043472">
    <property type="entry name" value="Macro_dom-like"/>
</dbReference>
<keyword evidence="25" id="KW-0378">Hydrolase</keyword>
<comment type="catalytic activity">
    <reaction evidence="48">
        <text>a ribonucleoside 5'-triphosphate + H2O = a ribonucleoside 5'-diphosphate + phosphate + H(+)</text>
        <dbReference type="Rhea" id="RHEA:23680"/>
        <dbReference type="ChEBI" id="CHEBI:15377"/>
        <dbReference type="ChEBI" id="CHEBI:15378"/>
        <dbReference type="ChEBI" id="CHEBI:43474"/>
        <dbReference type="ChEBI" id="CHEBI:57930"/>
        <dbReference type="ChEBI" id="CHEBI:61557"/>
        <dbReference type="EC" id="3.6.1.15"/>
    </reaction>
</comment>
<evidence type="ECO:0000256" key="9">
    <source>
        <dbReference type="ARBA" id="ARBA00015868"/>
    </source>
</evidence>
<evidence type="ECO:0000256" key="12">
    <source>
        <dbReference type="ARBA" id="ARBA00022511"/>
    </source>
</evidence>
<evidence type="ECO:0000256" key="41">
    <source>
        <dbReference type="ARBA" id="ARBA00023200"/>
    </source>
</evidence>
<dbReference type="RefSeq" id="YP_005351238.1">
    <property type="nucleotide sequence ID" value="NC_016962.1"/>
</dbReference>
<feature type="region of interest" description="Disordered" evidence="57">
    <location>
        <begin position="1812"/>
        <end position="1838"/>
    </location>
</feature>
<dbReference type="GO" id="GO:0044176">
    <property type="term" value="C:host cell filopodium"/>
    <property type="evidence" value="ECO:0007669"/>
    <property type="project" value="UniProtKB-SubCell"/>
</dbReference>
<keyword evidence="30" id="KW-0832">Ubl conjugation</keyword>
<evidence type="ECO:0000256" key="20">
    <source>
        <dbReference type="ARBA" id="ARBA00022695"/>
    </source>
</evidence>
<evidence type="ECO:0000256" key="6">
    <source>
        <dbReference type="ARBA" id="ARBA00004350"/>
    </source>
</evidence>
<keyword evidence="36" id="KW-1104">Inhibition of host RNA polymerase II by virus</keyword>
<dbReference type="Pfam" id="PF20896">
    <property type="entry name" value="ToMV_Hel_N"/>
    <property type="match status" value="1"/>
</dbReference>
<dbReference type="Pfam" id="PF01707">
    <property type="entry name" value="Peptidase_C9"/>
    <property type="match status" value="1"/>
</dbReference>
<dbReference type="GO" id="GO:0006370">
    <property type="term" value="P:7-methylguanosine mRNA capping"/>
    <property type="evidence" value="ECO:0007669"/>
    <property type="project" value="UniProtKB-KW"/>
</dbReference>
<dbReference type="Pfam" id="PF01661">
    <property type="entry name" value="Macro"/>
    <property type="match status" value="1"/>
</dbReference>
<evidence type="ECO:0000256" key="21">
    <source>
        <dbReference type="ARBA" id="ARBA00022723"/>
    </source>
</evidence>
<evidence type="ECO:0000256" key="13">
    <source>
        <dbReference type="ARBA" id="ARBA00022562"/>
    </source>
</evidence>
<evidence type="ECO:0000256" key="11">
    <source>
        <dbReference type="ARBA" id="ARBA00022488"/>
    </source>
</evidence>
<evidence type="ECO:0000256" key="47">
    <source>
        <dbReference type="ARBA" id="ARBA00034446"/>
    </source>
</evidence>
<evidence type="ECO:0000256" key="42">
    <source>
        <dbReference type="ARBA" id="ARBA00023247"/>
    </source>
</evidence>
<evidence type="ECO:0000256" key="43">
    <source>
        <dbReference type="ARBA" id="ARBA00023268"/>
    </source>
</evidence>
<keyword evidence="35" id="KW-0506">mRNA capping</keyword>
<dbReference type="InterPro" id="IPR027351">
    <property type="entry name" value="(+)RNA_virus_helicase_core_dom"/>
</dbReference>
<keyword evidence="12" id="KW-1032">Host cell membrane</keyword>
<evidence type="ECO:0000256" key="28">
    <source>
        <dbReference type="ARBA" id="ARBA00022833"/>
    </source>
</evidence>
<comment type="catalytic activity">
    <reaction evidence="55">
        <text>N(tele)-(N(7)-methylguanosine 5'-phospho)-L-histidyl-[protein] + a 5'-end diphospho-(purine-ribonucleoside) in mRNA + H(+) = a 5'-end (N(7)-methyl 5'-triphosphoguanosine)-(purine-ribonucleoside) in mRNA + L-histidyl-[protein]</text>
        <dbReference type="Rhea" id="RHEA:54800"/>
        <dbReference type="Rhea" id="RHEA-COMP:9745"/>
        <dbReference type="Rhea" id="RHEA-COMP:12925"/>
        <dbReference type="Rhea" id="RHEA-COMP:13929"/>
        <dbReference type="Rhea" id="RHEA-COMP:13995"/>
        <dbReference type="ChEBI" id="CHEBI:15378"/>
        <dbReference type="ChEBI" id="CHEBI:29979"/>
        <dbReference type="ChEBI" id="CHEBI:133968"/>
        <dbReference type="ChEBI" id="CHEBI:138276"/>
        <dbReference type="ChEBI" id="CHEBI:138334"/>
    </reaction>
</comment>
<comment type="catalytic activity">
    <reaction evidence="53">
        <text>RNA(n) + ATP = RNA(n)-3'-adenine ribonucleotide + diphosphate</text>
        <dbReference type="Rhea" id="RHEA:11332"/>
        <dbReference type="Rhea" id="RHEA-COMP:14527"/>
        <dbReference type="Rhea" id="RHEA-COMP:17347"/>
        <dbReference type="ChEBI" id="CHEBI:30616"/>
        <dbReference type="ChEBI" id="CHEBI:33019"/>
        <dbReference type="ChEBI" id="CHEBI:140395"/>
        <dbReference type="ChEBI" id="CHEBI:173115"/>
        <dbReference type="EC" id="2.7.7.19"/>
    </reaction>
</comment>
<dbReference type="PANTHER" id="PTHR11106:SF27">
    <property type="entry name" value="MACRO DOMAIN-CONTAINING PROTEIN"/>
    <property type="match status" value="1"/>
</dbReference>
<evidence type="ECO:0000256" key="50">
    <source>
        <dbReference type="ARBA" id="ARBA00047984"/>
    </source>
</evidence>
<dbReference type="InterPro" id="IPR002589">
    <property type="entry name" value="Macro_dom"/>
</dbReference>
<keyword evidence="11" id="KW-1036">Host cytoplasmic vesicle</keyword>
<keyword evidence="19" id="KW-0949">S-adenosyl-L-methionine</keyword>
<dbReference type="PROSITE" id="PS51743">
    <property type="entry name" value="ALPHAVIRUS_MT"/>
    <property type="match status" value="1"/>
</dbReference>
<evidence type="ECO:0000256" key="33">
    <source>
        <dbReference type="ARBA" id="ARBA00022953"/>
    </source>
</evidence>
<keyword evidence="31" id="KW-1043">Host membrane</keyword>
<dbReference type="SUPFAM" id="SSF52540">
    <property type="entry name" value="P-loop containing nucleoside triphosphate hydrolases"/>
    <property type="match status" value="1"/>
</dbReference>
<dbReference type="CDD" id="cd21557">
    <property type="entry name" value="Macro_X_Nsp3-like"/>
    <property type="match status" value="1"/>
</dbReference>
<evidence type="ECO:0000256" key="53">
    <source>
        <dbReference type="ARBA" id="ARBA00048830"/>
    </source>
</evidence>
<evidence type="ECO:0000259" key="60">
    <source>
        <dbReference type="PROSITE" id="PS51657"/>
    </source>
</evidence>
<dbReference type="PROSITE" id="PS51657">
    <property type="entry name" value="PSRV_HELICASE"/>
    <property type="match status" value="1"/>
</dbReference>
<evidence type="ECO:0000256" key="34">
    <source>
        <dbReference type="ARBA" id="ARBA00022995"/>
    </source>
</evidence>
<keyword evidence="17 56" id="KW-0645">Protease</keyword>
<dbReference type="InterPro" id="IPR048891">
    <property type="entry name" value="nsP3_ZBD"/>
</dbReference>
<evidence type="ECO:0000256" key="48">
    <source>
        <dbReference type="ARBA" id="ARBA00047631"/>
    </source>
</evidence>
<dbReference type="Gene3D" id="3.40.220.10">
    <property type="entry name" value="Leucine Aminopeptidase, subunit E, domain 1"/>
    <property type="match status" value="1"/>
</dbReference>
<comment type="catalytic activity">
    <reaction evidence="52">
        <text>4-O-(ADP-D-ribosyl)-L-aspartyl-[protein] + H2O = L-aspartyl-[protein] + ADP-D-ribose + H(+)</text>
        <dbReference type="Rhea" id="RHEA:54428"/>
        <dbReference type="Rhea" id="RHEA-COMP:9867"/>
        <dbReference type="Rhea" id="RHEA-COMP:13832"/>
        <dbReference type="ChEBI" id="CHEBI:15377"/>
        <dbReference type="ChEBI" id="CHEBI:15378"/>
        <dbReference type="ChEBI" id="CHEBI:29961"/>
        <dbReference type="ChEBI" id="CHEBI:57967"/>
        <dbReference type="ChEBI" id="CHEBI:138102"/>
    </reaction>
    <physiologicalReaction direction="left-to-right" evidence="52">
        <dbReference type="Rhea" id="RHEA:54429"/>
    </physiologicalReaction>
</comment>
<evidence type="ECO:0000259" key="58">
    <source>
        <dbReference type="PROSITE" id="PS51154"/>
    </source>
</evidence>
<evidence type="ECO:0000256" key="44">
    <source>
        <dbReference type="ARBA" id="ARBA00023288"/>
    </source>
</evidence>
<evidence type="ECO:0000256" key="54">
    <source>
        <dbReference type="ARBA" id="ARBA00048986"/>
    </source>
</evidence>
<evidence type="ECO:0000256" key="1">
    <source>
        <dbReference type="ARBA" id="ARBA00001936"/>
    </source>
</evidence>
<dbReference type="GO" id="GO:0046872">
    <property type="term" value="F:metal ion binding"/>
    <property type="evidence" value="ECO:0007669"/>
    <property type="project" value="UniProtKB-KW"/>
</dbReference>
<comment type="subcellular location">
    <subcellularLocation>
        <location evidence="4">Host cell membrane</location>
        <topology evidence="4">Lipid-anchor</topology>
        <orientation evidence="4">Cytoplasmic side</orientation>
    </subcellularLocation>
    <subcellularLocation>
        <location evidence="7">Host cell projection</location>
        <location evidence="7">Host filopodium</location>
    </subcellularLocation>
    <subcellularLocation>
        <location evidence="8">Host cytoplasmic vesicle membrane</location>
        <topology evidence="8">Lipid-anchor</topology>
    </subcellularLocation>
    <subcellularLocation>
        <location evidence="6">Host cytoplasmic vesicle membrane</location>
        <topology evidence="6">Peripheral membrane protein</topology>
    </subcellularLocation>
    <subcellularLocation>
        <location evidence="5">Host nucleus</location>
    </subcellularLocation>
</comment>
<evidence type="ECO:0000256" key="30">
    <source>
        <dbReference type="ARBA" id="ARBA00022843"/>
    </source>
</evidence>
<evidence type="ECO:0000256" key="45">
    <source>
        <dbReference type="ARBA" id="ARBA00023718"/>
    </source>
</evidence>
<keyword evidence="37" id="KW-0342">GTP-binding</keyword>
<proteinExistence type="predicted"/>
<keyword evidence="24" id="KW-1034">Host cell projection</keyword>
<evidence type="ECO:0000259" key="61">
    <source>
        <dbReference type="PROSITE" id="PS51743"/>
    </source>
</evidence>
<dbReference type="GO" id="GO:0039523">
    <property type="term" value="P:symbiont-mediated suppression of host mRNA transcription via inhibition of RNA polymerase II activity"/>
    <property type="evidence" value="ECO:0007669"/>
    <property type="project" value="UniProtKB-KW"/>
</dbReference>